<comment type="catalytic activity">
    <reaction evidence="4">
        <text>2 GTP = 3',3'-c-di-GMP + 2 diphosphate</text>
        <dbReference type="Rhea" id="RHEA:24898"/>
        <dbReference type="ChEBI" id="CHEBI:33019"/>
        <dbReference type="ChEBI" id="CHEBI:37565"/>
        <dbReference type="ChEBI" id="CHEBI:58805"/>
        <dbReference type="EC" id="2.7.7.65"/>
    </reaction>
</comment>
<dbReference type="GO" id="GO:0005886">
    <property type="term" value="C:plasma membrane"/>
    <property type="evidence" value="ECO:0007669"/>
    <property type="project" value="UniProtKB-SubCell"/>
</dbReference>
<dbReference type="InterPro" id="IPR000160">
    <property type="entry name" value="GGDEF_dom"/>
</dbReference>
<dbReference type="InterPro" id="IPR050469">
    <property type="entry name" value="Diguanylate_Cyclase"/>
</dbReference>
<feature type="domain" description="GGDEF" evidence="7">
    <location>
        <begin position="240"/>
        <end position="375"/>
    </location>
</feature>
<feature type="transmembrane region" description="Helical" evidence="6">
    <location>
        <begin position="165"/>
        <end position="182"/>
    </location>
</feature>
<dbReference type="EMBL" id="LR215729">
    <property type="protein sequence ID" value="VEV97183.1"/>
    <property type="molecule type" value="Genomic_DNA"/>
</dbReference>
<dbReference type="PROSITE" id="PS50887">
    <property type="entry name" value="GGDEF"/>
    <property type="match status" value="1"/>
</dbReference>
<keyword evidence="6" id="KW-0472">Membrane</keyword>
<protein>
    <recommendedName>
        <fullName evidence="3">diguanylate cyclase</fullName>
        <ecNumber evidence="3">2.7.7.65</ecNumber>
    </recommendedName>
</protein>
<proteinExistence type="predicted"/>
<dbReference type="InterPro" id="IPR043128">
    <property type="entry name" value="Rev_trsase/Diguanyl_cyclase"/>
</dbReference>
<dbReference type="SUPFAM" id="SSF55073">
    <property type="entry name" value="Nucleotide cyclase"/>
    <property type="match status" value="1"/>
</dbReference>
<dbReference type="CDD" id="cd01949">
    <property type="entry name" value="GGDEF"/>
    <property type="match status" value="1"/>
</dbReference>
<feature type="compositionally biased region" description="Basic and acidic residues" evidence="5">
    <location>
        <begin position="379"/>
        <end position="391"/>
    </location>
</feature>
<dbReference type="Gene3D" id="3.30.70.270">
    <property type="match status" value="1"/>
</dbReference>
<keyword evidence="6" id="KW-1133">Transmembrane helix</keyword>
<name>A0A653E3U9_9PSED</name>
<evidence type="ECO:0000256" key="3">
    <source>
        <dbReference type="ARBA" id="ARBA00012528"/>
    </source>
</evidence>
<feature type="transmembrane region" description="Helical" evidence="6">
    <location>
        <begin position="142"/>
        <end position="159"/>
    </location>
</feature>
<dbReference type="PANTHER" id="PTHR45138">
    <property type="entry name" value="REGULATORY COMPONENTS OF SENSORY TRANSDUCTION SYSTEM"/>
    <property type="match status" value="1"/>
</dbReference>
<evidence type="ECO:0000256" key="5">
    <source>
        <dbReference type="SAM" id="MobiDB-lite"/>
    </source>
</evidence>
<evidence type="ECO:0000256" key="1">
    <source>
        <dbReference type="ARBA" id="ARBA00001946"/>
    </source>
</evidence>
<dbReference type="FunFam" id="3.30.70.270:FF:000001">
    <property type="entry name" value="Diguanylate cyclase domain protein"/>
    <property type="match status" value="1"/>
</dbReference>
<dbReference type="PANTHER" id="PTHR45138:SF9">
    <property type="entry name" value="DIGUANYLATE CYCLASE DGCM-RELATED"/>
    <property type="match status" value="1"/>
</dbReference>
<evidence type="ECO:0000313" key="8">
    <source>
        <dbReference type="EMBL" id="VEV97183.1"/>
    </source>
</evidence>
<accession>A0A653E3U9</accession>
<evidence type="ECO:0000259" key="7">
    <source>
        <dbReference type="PROSITE" id="PS50887"/>
    </source>
</evidence>
<feature type="transmembrane region" description="Helical" evidence="6">
    <location>
        <begin position="115"/>
        <end position="135"/>
    </location>
</feature>
<keyword evidence="6" id="KW-0812">Transmembrane</keyword>
<organism evidence="8">
    <name type="scientific">Pseudomonas marincola</name>
    <dbReference type="NCBI Taxonomy" id="437900"/>
    <lineage>
        <taxon>Bacteria</taxon>
        <taxon>Pseudomonadati</taxon>
        <taxon>Pseudomonadota</taxon>
        <taxon>Gammaproteobacteria</taxon>
        <taxon>Pseudomonadales</taxon>
        <taxon>Pseudomonadaceae</taxon>
        <taxon>Pseudomonas</taxon>
    </lineage>
</organism>
<comment type="cofactor">
    <cofactor evidence="1">
        <name>Mg(2+)</name>
        <dbReference type="ChEBI" id="CHEBI:18420"/>
    </cofactor>
</comment>
<comment type="subcellular location">
    <subcellularLocation>
        <location evidence="2">Cell inner membrane</location>
    </subcellularLocation>
</comment>
<dbReference type="EC" id="2.7.7.65" evidence="3"/>
<feature type="transmembrane region" description="Helical" evidence="6">
    <location>
        <begin position="88"/>
        <end position="109"/>
    </location>
</feature>
<gene>
    <name evidence="8" type="ORF">PMYSY11_2137</name>
</gene>
<dbReference type="GO" id="GO:0052621">
    <property type="term" value="F:diguanylate cyclase activity"/>
    <property type="evidence" value="ECO:0007669"/>
    <property type="project" value="UniProtKB-EC"/>
</dbReference>
<dbReference type="AlphaFoldDB" id="A0A653E3U9"/>
<evidence type="ECO:0000256" key="4">
    <source>
        <dbReference type="ARBA" id="ARBA00034247"/>
    </source>
</evidence>
<evidence type="ECO:0000256" key="2">
    <source>
        <dbReference type="ARBA" id="ARBA00004533"/>
    </source>
</evidence>
<dbReference type="Pfam" id="PF00990">
    <property type="entry name" value="GGDEF"/>
    <property type="match status" value="1"/>
</dbReference>
<dbReference type="RefSeq" id="WP_150548234.1">
    <property type="nucleotide sequence ID" value="NZ_LR215729.2"/>
</dbReference>
<sequence length="391" mass="44642">MNEPDVPSSPRVFVLWREAKDTQLRARLGGCYYLSAWLLVWLLGQGMCDHTLAGLIGGVLFFGLMQLRKRHTLPVELTVQNLKRWLNLHWAIILASAFLWGVTAAWARLQPSFDETWALVTLMTIAFSTLHAFNFSMNLKRARLALLMLYVPTLLVMLHQWQQNLSTLITLMFYLSFLLLLLSSSHREYRHTLAIELKLIKRQEALKHLSLTDSLTQLGNRLKFDSLLANMMNNAKRQGVPLSLVMLDIDHFKSVNDRYGHSCGDICLVGFADVMRNVFRRESDTLLRLGGEEFAVLMHNTSHNNAYVLAENFRKALSEHDMPIGEQSIRITSSLGVGCMEIELDSSPNQFVRRIDEALYQAKFNGRNCTVMSSPKRPQKPDTAERNHEPA</sequence>
<dbReference type="NCBIfam" id="TIGR00254">
    <property type="entry name" value="GGDEF"/>
    <property type="match status" value="1"/>
</dbReference>
<dbReference type="InterPro" id="IPR029787">
    <property type="entry name" value="Nucleotide_cyclase"/>
</dbReference>
<dbReference type="SMART" id="SM00267">
    <property type="entry name" value="GGDEF"/>
    <property type="match status" value="1"/>
</dbReference>
<feature type="region of interest" description="Disordered" evidence="5">
    <location>
        <begin position="370"/>
        <end position="391"/>
    </location>
</feature>
<reference evidence="8" key="1">
    <citation type="submission" date="2019-02" db="EMBL/GenBank/DDBJ databases">
        <authorList>
            <consortium name="Genoscope - CEA"/>
            <person name="William W."/>
        </authorList>
    </citation>
    <scope>NUCLEOTIDE SEQUENCE [LARGE SCALE GENOMIC DNA]</scope>
    <source>
        <strain evidence="8">YSy11</strain>
    </source>
</reference>
<feature type="transmembrane region" description="Helical" evidence="6">
    <location>
        <begin position="50"/>
        <end position="67"/>
    </location>
</feature>
<evidence type="ECO:0000256" key="6">
    <source>
        <dbReference type="SAM" id="Phobius"/>
    </source>
</evidence>